<evidence type="ECO:0000256" key="3">
    <source>
        <dbReference type="SAM" id="Coils"/>
    </source>
</evidence>
<dbReference type="Gene3D" id="1.10.472.80">
    <property type="entry name" value="Ypt/Rab-GAP domain of gyp1p, domain 3"/>
    <property type="match status" value="1"/>
</dbReference>
<feature type="compositionally biased region" description="Polar residues" evidence="4">
    <location>
        <begin position="1"/>
        <end position="10"/>
    </location>
</feature>
<feature type="compositionally biased region" description="Polar residues" evidence="4">
    <location>
        <begin position="107"/>
        <end position="119"/>
    </location>
</feature>
<evidence type="ECO:0000259" key="5">
    <source>
        <dbReference type="PROSITE" id="PS50086"/>
    </source>
</evidence>
<protein>
    <submittedName>
        <fullName evidence="6">GTPase-activating protein</fullName>
    </submittedName>
</protein>
<dbReference type="Gene3D" id="1.10.10.750">
    <property type="entry name" value="Ypt/Rab-GAP domain of gyp1p, domain 1"/>
    <property type="match status" value="1"/>
</dbReference>
<feature type="region of interest" description="Disordered" evidence="4">
    <location>
        <begin position="489"/>
        <end position="516"/>
    </location>
</feature>
<dbReference type="SUPFAM" id="SSF47923">
    <property type="entry name" value="Ypt/Rab-GAP domain of gyp1p"/>
    <property type="match status" value="2"/>
</dbReference>
<dbReference type="FunFam" id="1.10.10.750:FF:000003">
    <property type="entry name" value="GTPase activating protein (Evi5)"/>
    <property type="match status" value="1"/>
</dbReference>
<evidence type="ECO:0000313" key="6">
    <source>
        <dbReference type="EMBL" id="KAG0330573.1"/>
    </source>
</evidence>
<evidence type="ECO:0000256" key="4">
    <source>
        <dbReference type="SAM" id="MobiDB-lite"/>
    </source>
</evidence>
<dbReference type="InterPro" id="IPR035969">
    <property type="entry name" value="Rab-GAP_TBC_sf"/>
</dbReference>
<accession>A0A9P6RXW1</accession>
<dbReference type="Proteomes" id="UP000738325">
    <property type="component" value="Unassembled WGS sequence"/>
</dbReference>
<organism evidence="6 7">
    <name type="scientific">Dissophora globulifera</name>
    <dbReference type="NCBI Taxonomy" id="979702"/>
    <lineage>
        <taxon>Eukaryota</taxon>
        <taxon>Fungi</taxon>
        <taxon>Fungi incertae sedis</taxon>
        <taxon>Mucoromycota</taxon>
        <taxon>Mortierellomycotina</taxon>
        <taxon>Mortierellomycetes</taxon>
        <taxon>Mortierellales</taxon>
        <taxon>Mortierellaceae</taxon>
        <taxon>Dissophora</taxon>
    </lineage>
</organism>
<feature type="region of interest" description="Disordered" evidence="4">
    <location>
        <begin position="1"/>
        <end position="147"/>
    </location>
</feature>
<feature type="compositionally biased region" description="Low complexity" evidence="4">
    <location>
        <begin position="379"/>
        <end position="388"/>
    </location>
</feature>
<dbReference type="InterPro" id="IPR000195">
    <property type="entry name" value="Rab-GAP-TBC_dom"/>
</dbReference>
<feature type="compositionally biased region" description="Acidic residues" evidence="4">
    <location>
        <begin position="212"/>
        <end position="223"/>
    </location>
</feature>
<feature type="compositionally biased region" description="Polar residues" evidence="4">
    <location>
        <begin position="783"/>
        <end position="796"/>
    </location>
</feature>
<dbReference type="OrthoDB" id="295078at2759"/>
<feature type="compositionally biased region" description="Polar residues" evidence="4">
    <location>
        <begin position="493"/>
        <end position="506"/>
    </location>
</feature>
<feature type="compositionally biased region" description="Polar residues" evidence="4">
    <location>
        <begin position="650"/>
        <end position="668"/>
    </location>
</feature>
<dbReference type="FunFam" id="1.10.8.270:FF:000001">
    <property type="entry name" value="TBC1 domain family member 1"/>
    <property type="match status" value="1"/>
</dbReference>
<feature type="compositionally biased region" description="Acidic residues" evidence="4">
    <location>
        <begin position="280"/>
        <end position="290"/>
    </location>
</feature>
<dbReference type="PROSITE" id="PS50086">
    <property type="entry name" value="TBC_RABGAP"/>
    <property type="match status" value="1"/>
</dbReference>
<name>A0A9P6RXW1_9FUNG</name>
<feature type="compositionally biased region" description="Low complexity" evidence="4">
    <location>
        <begin position="713"/>
        <end position="759"/>
    </location>
</feature>
<feature type="compositionally biased region" description="Basic and acidic residues" evidence="4">
    <location>
        <begin position="167"/>
        <end position="189"/>
    </location>
</feature>
<dbReference type="FunFam" id="1.10.472.80:FF:000027">
    <property type="entry name" value="GTPase activating protein (Evi5)"/>
    <property type="match status" value="1"/>
</dbReference>
<feature type="region of interest" description="Disordered" evidence="4">
    <location>
        <begin position="705"/>
        <end position="850"/>
    </location>
</feature>
<feature type="compositionally biased region" description="Basic and acidic residues" evidence="4">
    <location>
        <begin position="307"/>
        <end position="317"/>
    </location>
</feature>
<feature type="region of interest" description="Disordered" evidence="4">
    <location>
        <begin position="160"/>
        <end position="456"/>
    </location>
</feature>
<evidence type="ECO:0000313" key="7">
    <source>
        <dbReference type="Proteomes" id="UP000738325"/>
    </source>
</evidence>
<keyword evidence="1" id="KW-0343">GTPase activation</keyword>
<sequence>MMTTRHTSSLSDDDEGGRDYDAVDDYGASSGDDEHPADHHRTHYDDDDDEDDLVAPVDVQTAHHHASQSSSRVASMQYGGVSSPATALPDRLSIASYHSRSQGRDSAAQQPTSPLSARSQHTHDSFGARQSYTSHGHTALSQSKTNSIISNHSLAHGTADNMIHSNHHTDSHLDSDHDNDHDGNDDKVHASSRNSWEENSEEEEPYQAYDYGPEDEDEEEDDFNERPHSHLQQEPPHRHSVQSITHNNQDEDEDEDEDDHHHHSAPKQDQIEAEVNNFYDDYDVDEDDEDHRDISNAQPQHRAASFDSRRSSLDNERGLGQGQHDQYLHNDNDNDSDDDHHAGENTASVNELYDELDEPTPHPNPNPDMFRRDLDNRASLSSVKSSSSHLKHESFGYDDRPVQPIDHSHSESQVSSESELELKKPHVFPAAVPSTPSPPMPSASRPTSTFSAASVGAPASPVAPVALVAPTSPVQARSSVADRWKFAAEAPSQVASRPTSTLSQASVGAPVSPVQSRPSVADRWKFAAEAPSQFNKAPVVAAPAPMSVPTPAPTPIPAPLPATLPAVPAPASPVAPVVAPAPEAIMERTGTPQSPLVVDTVSTSSASSIDQRQHRRFSGSESDTSDTSIDLLSPTVKSNLRTGAPIFGRSLSNTSKNSRETASSQTGAEKQRPISYATVFSDAELNDVNLMDEAPLNDNKRASEIIPLTPSTPSTGFGFPSNFFGGNRASQQQQPSAQQQQRASTQQGAQRTAGQSPVPAASPPTPIPTSALPTPPVNETRARSTSISALASSIQGAFSRGFSSQSQPPVPPMPKTPTQVASQRASTTTTPVLGSGGPRFSLNRSNGSDRASTISNMTNDSNMDLLLARLEAQNELLVNDSNKRRVTSESEVERAIGQAKEENAGDDIDWDYWGALTHDYEGVAKRNPKQLTAMIQKGVPSALRGLIWQLLAKSKDPALESTYAELLKSTSSHEKQITRDMSRTFPNHEYFQADGVGQEALFNVVKAYSLYDPEVGYCQGLSFVVGPLLLNMPEEEAFSMLVRMMNNYEMRGHYTPDMSMLQQRLFQFEQLMEETVPLVFKHLRNQGIRSTMYASQWFMTLFAYKFPLELVYRVYDIILVEGVDSMLRFAIALLKANHDRILSLDFEVLIEFLKSGLFGYYTNEPGLFIQDAYNVKVTPKKLAQYAQKYQAMIQKQQAEIAAEESLKESNRQLSSQVRGLESSLNQLNMEHVDLAKELIMRKMEMAQLQDQNDVLMQKVSDLTRIVDSQAKEVEDKLRGEIEDVLRKNMEYLKKNEQLEDQLSYVESLVVETKMKYAESEIERDALSRKLSDMRKALGVA</sequence>
<feature type="compositionally biased region" description="Low complexity" evidence="4">
    <location>
        <begin position="597"/>
        <end position="608"/>
    </location>
</feature>
<dbReference type="InterPro" id="IPR050302">
    <property type="entry name" value="Rab_GAP_TBC_domain"/>
</dbReference>
<evidence type="ECO:0000256" key="2">
    <source>
        <dbReference type="ARBA" id="ARBA00023054"/>
    </source>
</evidence>
<feature type="compositionally biased region" description="Basic and acidic residues" evidence="4">
    <location>
        <begin position="390"/>
        <end position="410"/>
    </location>
</feature>
<dbReference type="GO" id="GO:0031267">
    <property type="term" value="F:small GTPase binding"/>
    <property type="evidence" value="ECO:0007669"/>
    <property type="project" value="TreeGrafter"/>
</dbReference>
<reference evidence="6" key="1">
    <citation type="journal article" date="2020" name="Fungal Divers.">
        <title>Resolving the Mortierellaceae phylogeny through synthesis of multi-gene phylogenetics and phylogenomics.</title>
        <authorList>
            <person name="Vandepol N."/>
            <person name="Liber J."/>
            <person name="Desiro A."/>
            <person name="Na H."/>
            <person name="Kennedy M."/>
            <person name="Barry K."/>
            <person name="Grigoriev I.V."/>
            <person name="Miller A.N."/>
            <person name="O'Donnell K."/>
            <person name="Stajich J.E."/>
            <person name="Bonito G."/>
        </authorList>
    </citation>
    <scope>NUCLEOTIDE SEQUENCE</scope>
    <source>
        <strain evidence="6">REB-010B</strain>
    </source>
</reference>
<feature type="coiled-coil region" evidence="3">
    <location>
        <begin position="1186"/>
        <end position="1336"/>
    </location>
</feature>
<dbReference type="EMBL" id="JAAAIP010000001">
    <property type="protein sequence ID" value="KAG0330573.1"/>
    <property type="molecule type" value="Genomic_DNA"/>
</dbReference>
<keyword evidence="7" id="KW-1185">Reference proteome</keyword>
<feature type="domain" description="Rab-GAP TBC" evidence="5">
    <location>
        <begin position="938"/>
        <end position="1122"/>
    </location>
</feature>
<feature type="region of interest" description="Disordered" evidence="4">
    <location>
        <begin position="589"/>
        <end position="674"/>
    </location>
</feature>
<feature type="compositionally biased region" description="Polar residues" evidence="4">
    <location>
        <begin position="128"/>
        <end position="147"/>
    </location>
</feature>
<dbReference type="PANTHER" id="PTHR47219:SF9">
    <property type="entry name" value="GTPASE ACTIVATING PROTEIN AND CENTROSOME-ASSOCIATED, ISOFORM B"/>
    <property type="match status" value="1"/>
</dbReference>
<feature type="compositionally biased region" description="Basic and acidic residues" evidence="4">
    <location>
        <begin position="326"/>
        <end position="343"/>
    </location>
</feature>
<proteinExistence type="predicted"/>
<feature type="compositionally biased region" description="Polar residues" evidence="4">
    <location>
        <begin position="821"/>
        <end position="832"/>
    </location>
</feature>
<dbReference type="Gene3D" id="1.10.8.270">
    <property type="entry name" value="putative rabgap domain of human tbc1 domain family member 14 like domains"/>
    <property type="match status" value="1"/>
</dbReference>
<evidence type="ECO:0000256" key="1">
    <source>
        <dbReference type="ARBA" id="ARBA00022468"/>
    </source>
</evidence>
<comment type="caution">
    <text evidence="6">The sequence shown here is derived from an EMBL/GenBank/DDBJ whole genome shotgun (WGS) entry which is preliminary data.</text>
</comment>
<keyword evidence="2 3" id="KW-0175">Coiled coil</keyword>
<dbReference type="SMART" id="SM00164">
    <property type="entry name" value="TBC"/>
    <property type="match status" value="1"/>
</dbReference>
<feature type="compositionally biased region" description="Low complexity" evidence="4">
    <location>
        <begin position="619"/>
        <end position="635"/>
    </location>
</feature>
<dbReference type="Pfam" id="PF23436">
    <property type="entry name" value="RabGap-TBC_2"/>
    <property type="match status" value="1"/>
</dbReference>
<feature type="compositionally biased region" description="Low complexity" evidence="4">
    <location>
        <begin position="442"/>
        <end position="456"/>
    </location>
</feature>
<dbReference type="GO" id="GO:0005096">
    <property type="term" value="F:GTPase activator activity"/>
    <property type="evidence" value="ECO:0007669"/>
    <property type="project" value="UniProtKB-KW"/>
</dbReference>
<dbReference type="PANTHER" id="PTHR47219">
    <property type="entry name" value="RAB GTPASE-ACTIVATING PROTEIN 1-LIKE"/>
    <property type="match status" value="1"/>
</dbReference>
<gene>
    <name evidence="6" type="primary">GYP5_1</name>
    <name evidence="6" type="ORF">BGZ99_000044</name>
</gene>